<dbReference type="Gene3D" id="1.10.10.1390">
    <property type="entry name" value="ATP-dependent DNA helicase RecQ"/>
    <property type="match status" value="1"/>
</dbReference>
<evidence type="ECO:0000259" key="1">
    <source>
        <dbReference type="Pfam" id="PF05970"/>
    </source>
</evidence>
<dbReference type="SUPFAM" id="SSF52540">
    <property type="entry name" value="P-loop containing nucleoside triphosphate hydrolases"/>
    <property type="match status" value="2"/>
</dbReference>
<dbReference type="GO" id="GO:0006281">
    <property type="term" value="P:DNA repair"/>
    <property type="evidence" value="ECO:0007669"/>
    <property type="project" value="InterPro"/>
</dbReference>
<organism evidence="3 4">
    <name type="scientific">Flavobacterium cerinum</name>
    <dbReference type="NCBI Taxonomy" id="2502784"/>
    <lineage>
        <taxon>Bacteria</taxon>
        <taxon>Pseudomonadati</taxon>
        <taxon>Bacteroidota</taxon>
        <taxon>Flavobacteriia</taxon>
        <taxon>Flavobacteriales</taxon>
        <taxon>Flavobacteriaceae</taxon>
        <taxon>Flavobacterium</taxon>
    </lineage>
</organism>
<sequence length="763" mass="87547">METPSIAASFALKFINQTNRSIFLTGKAGTGKTTLLKEIIRTTHKNVVVVAPTGIAALNAGGVTIHSMFHLPFSGFIPQFDEAPQFSDTVKFETKDTLRRHFRMSADRQHVINNMELLVIDEVSMLRADLLDAIDFMLRTVRKKNIPFGGVQVLFIGDLLQLPPVVRNEEWEVLRKYYRGKFFFHSHVVQQNPPLYIELNKIYRQTDDVFINVLNNLRNNVITTDDVKILNGFVDPDFDSTKHSGYITLTTHNAKADAMNANSLEGLDGKQYSFHTEIVGDFPKNIYPVEDELKLKVGAQVMFIKNDLSPEKNYFNGKIGVIESLSTDEIMVHFPEEDTTIEVEKYEWKNVRYFVDEQTKEIKEDVLGTFVHYPIKLAWAITVHKSQGLTFDKAVLDVSQVFMPGQAYVALSRLRSLEGLILLSPLRMNGISSDADVIDYATARAGDDELENSLKRETLGFIYNFLINSFEWGELATEWQKHKMSYLQQTDKALKGKHREWAHRQENNIHGLMDASGKFVAQLQKIFRQQPVDMQFVAERVNAAYNYFFPVIDRLTTGVLEKMEEIKRLKKAKGFYEELSEIEELQTYSSLRLMKAKLLMQIVLAEKEVSRENLMSKEIQTYKAKKLETIRGIMKQNPVSLMDAADEEDDFVPERYTVKKKKSTEPKKTTLEETHELWLQRLSIPEIAEKRKLTETTILSHFAGLIQVGKAKIEDVLPKDKLESLTEAFKGFEGESLNGLKEMYGEAFTWGELRLYRASMKSY</sequence>
<dbReference type="Gene3D" id="2.30.30.940">
    <property type="match status" value="1"/>
</dbReference>
<dbReference type="PANTHER" id="PTHR47642">
    <property type="entry name" value="ATP-DEPENDENT DNA HELICASE"/>
    <property type="match status" value="1"/>
</dbReference>
<keyword evidence="4" id="KW-1185">Reference proteome</keyword>
<dbReference type="PANTHER" id="PTHR47642:SF7">
    <property type="entry name" value="ATP-DEPENDENT DNA HELICASE PIF1"/>
    <property type="match status" value="1"/>
</dbReference>
<dbReference type="Proteomes" id="UP000287527">
    <property type="component" value="Unassembled WGS sequence"/>
</dbReference>
<keyword evidence="3" id="KW-0547">Nucleotide-binding</keyword>
<dbReference type="GO" id="GO:0000723">
    <property type="term" value="P:telomere maintenance"/>
    <property type="evidence" value="ECO:0007669"/>
    <property type="project" value="InterPro"/>
</dbReference>
<comment type="caution">
    <text evidence="3">The sequence shown here is derived from an EMBL/GenBank/DDBJ whole genome shotgun (WGS) entry which is preliminary data.</text>
</comment>
<keyword evidence="3" id="KW-0378">Hydrolase</keyword>
<dbReference type="GO" id="GO:0003678">
    <property type="term" value="F:DNA helicase activity"/>
    <property type="evidence" value="ECO:0007669"/>
    <property type="project" value="InterPro"/>
</dbReference>
<dbReference type="AlphaFoldDB" id="A0A3S3QS30"/>
<evidence type="ECO:0000259" key="2">
    <source>
        <dbReference type="Pfam" id="PF14493"/>
    </source>
</evidence>
<keyword evidence="3" id="KW-0347">Helicase</keyword>
<feature type="domain" description="Helicase Helix-turn-helix" evidence="2">
    <location>
        <begin position="670"/>
        <end position="757"/>
    </location>
</feature>
<keyword evidence="3" id="KW-0067">ATP-binding</keyword>
<dbReference type="OrthoDB" id="9763659at2"/>
<dbReference type="EMBL" id="SBII01000007">
    <property type="protein sequence ID" value="RWX00091.1"/>
    <property type="molecule type" value="Genomic_DNA"/>
</dbReference>
<accession>A0A3S3QS30</accession>
<dbReference type="InterPro" id="IPR027417">
    <property type="entry name" value="P-loop_NTPase"/>
</dbReference>
<dbReference type="Pfam" id="PF05970">
    <property type="entry name" value="PIF1"/>
    <property type="match status" value="1"/>
</dbReference>
<name>A0A3S3QS30_9FLAO</name>
<dbReference type="Gene3D" id="3.40.50.300">
    <property type="entry name" value="P-loop containing nucleotide triphosphate hydrolases"/>
    <property type="match status" value="1"/>
</dbReference>
<proteinExistence type="predicted"/>
<dbReference type="Pfam" id="PF14493">
    <property type="entry name" value="HTH_40"/>
    <property type="match status" value="1"/>
</dbReference>
<dbReference type="InterPro" id="IPR051055">
    <property type="entry name" value="PIF1_helicase"/>
</dbReference>
<reference evidence="3 4" key="1">
    <citation type="submission" date="2019-01" db="EMBL/GenBank/DDBJ databases">
        <title>Flavobacterium sp. nov.,isolated from freshwater.</title>
        <authorList>
            <person name="Zhang R."/>
            <person name="Du Z.-J."/>
        </authorList>
    </citation>
    <scope>NUCLEOTIDE SEQUENCE [LARGE SCALE GENOMIC DNA]</scope>
    <source>
        <strain evidence="3 4">1E403</strain>
    </source>
</reference>
<feature type="domain" description="DNA helicase Pif1-like DEAD-box helicase" evidence="1">
    <location>
        <begin position="15"/>
        <end position="172"/>
    </location>
</feature>
<dbReference type="InterPro" id="IPR029491">
    <property type="entry name" value="Helicase_HTH"/>
</dbReference>
<dbReference type="FunFam" id="3.40.50.300:FF:001498">
    <property type="entry name" value="ATP-dependent DNA helicase"/>
    <property type="match status" value="1"/>
</dbReference>
<dbReference type="CDD" id="cd18809">
    <property type="entry name" value="SF1_C_RecD"/>
    <property type="match status" value="1"/>
</dbReference>
<dbReference type="InterPro" id="IPR010285">
    <property type="entry name" value="DNA_helicase_pif1-like_DEAD"/>
</dbReference>
<gene>
    <name evidence="3" type="ORF">EPI11_11145</name>
</gene>
<protein>
    <submittedName>
        <fullName evidence="3">Helicase</fullName>
    </submittedName>
</protein>
<evidence type="ECO:0000313" key="3">
    <source>
        <dbReference type="EMBL" id="RWX00091.1"/>
    </source>
</evidence>
<dbReference type="RefSeq" id="WP_128390048.1">
    <property type="nucleotide sequence ID" value="NZ_SBII01000007.1"/>
</dbReference>
<evidence type="ECO:0000313" key="4">
    <source>
        <dbReference type="Proteomes" id="UP000287527"/>
    </source>
</evidence>